<dbReference type="SUPFAM" id="SSF51395">
    <property type="entry name" value="FMN-linked oxidoreductases"/>
    <property type="match status" value="1"/>
</dbReference>
<dbReference type="GO" id="GO:0010181">
    <property type="term" value="F:FMN binding"/>
    <property type="evidence" value="ECO:0007669"/>
    <property type="project" value="InterPro"/>
</dbReference>
<keyword evidence="3" id="KW-1185">Reference proteome</keyword>
<reference evidence="2 3" key="1">
    <citation type="submission" date="2017-11" db="EMBL/GenBank/DDBJ databases">
        <title>Taxonomic description and genome sequences of Spirosoma HA7 sp. nov., isolated from pollen microhabitat of Corylus avellana.</title>
        <authorList>
            <person name="Ambika Manirajan B."/>
            <person name="Suarez C."/>
            <person name="Ratering S."/>
            <person name="Geissler-Plaum R."/>
            <person name="Cardinale M."/>
            <person name="Sylvia S."/>
        </authorList>
    </citation>
    <scope>NUCLEOTIDE SEQUENCE [LARGE SCALE GENOMIC DNA]</scope>
    <source>
        <strain evidence="2 3">HA7</strain>
    </source>
</reference>
<dbReference type="RefSeq" id="WP_100987272.1">
    <property type="nucleotide sequence ID" value="NZ_CP025096.1"/>
</dbReference>
<dbReference type="Pfam" id="PF00724">
    <property type="entry name" value="Oxidored_FMN"/>
    <property type="match status" value="1"/>
</dbReference>
<dbReference type="AlphaFoldDB" id="A0A2K8YVA3"/>
<dbReference type="InterPro" id="IPR045247">
    <property type="entry name" value="Oye-like"/>
</dbReference>
<dbReference type="InterPro" id="IPR001155">
    <property type="entry name" value="OxRdtase_FMN_N"/>
</dbReference>
<dbReference type="GO" id="GO:0005829">
    <property type="term" value="C:cytosol"/>
    <property type="evidence" value="ECO:0007669"/>
    <property type="project" value="TreeGrafter"/>
</dbReference>
<name>A0A2K8YVA3_9BACT</name>
<dbReference type="CDD" id="cd04747">
    <property type="entry name" value="OYE_like_5_FMN"/>
    <property type="match status" value="1"/>
</dbReference>
<sequence>MQQNPLFQPFQLKSLNLRNRIVMAPMTRSFSPNGIPGTDVADYYSKRAAGEVGLILSEGTVIDRVASSNDPNIPHFYGQNALNGWQHVISDVHDAGGQMGPQIWHMGVMDNHPSGWLPASPFEGPSGLLKPDLTNGQTMTESDIADTIAAYGQAAANAKRLGFDTVEIHGAHSYLIDQFFWDGTNKRTDKYGGKTLAERNRFALEVVQEVRRQVGDDFAVILRLSQWKTQDYTYKLAKTPQEMEAWLLPLADAGVDIFHCSQRRFWDAEFDGSDLNFAGWAKKITGKATITVGSIGLNGEFLAAFRGESSQPSSLDELLRRFDRGDFDLAAVGRPLLADPEWVQKIHQNRMDELKGFSKEALAELV</sequence>
<dbReference type="Proteomes" id="UP000232883">
    <property type="component" value="Chromosome"/>
</dbReference>
<evidence type="ECO:0000313" key="3">
    <source>
        <dbReference type="Proteomes" id="UP000232883"/>
    </source>
</evidence>
<evidence type="ECO:0000259" key="1">
    <source>
        <dbReference type="Pfam" id="PF00724"/>
    </source>
</evidence>
<evidence type="ECO:0000313" key="2">
    <source>
        <dbReference type="EMBL" id="AUD01551.1"/>
    </source>
</evidence>
<dbReference type="PANTHER" id="PTHR22893">
    <property type="entry name" value="NADH OXIDOREDUCTASE-RELATED"/>
    <property type="match status" value="1"/>
</dbReference>
<feature type="domain" description="NADH:flavin oxidoreductase/NADH oxidase N-terminal" evidence="1">
    <location>
        <begin position="6"/>
        <end position="353"/>
    </location>
</feature>
<dbReference type="PANTHER" id="PTHR22893:SF55">
    <property type="entry name" value="OXIDOREDUCTASE-RELATED"/>
    <property type="match status" value="1"/>
</dbReference>
<organism evidence="2 3">
    <name type="scientific">Spirosoma pollinicola</name>
    <dbReference type="NCBI Taxonomy" id="2057025"/>
    <lineage>
        <taxon>Bacteria</taxon>
        <taxon>Pseudomonadati</taxon>
        <taxon>Bacteroidota</taxon>
        <taxon>Cytophagia</taxon>
        <taxon>Cytophagales</taxon>
        <taxon>Cytophagaceae</taxon>
        <taxon>Spirosoma</taxon>
    </lineage>
</organism>
<dbReference type="InterPro" id="IPR013785">
    <property type="entry name" value="Aldolase_TIM"/>
</dbReference>
<proteinExistence type="predicted"/>
<dbReference type="Gene3D" id="3.20.20.70">
    <property type="entry name" value="Aldolase class I"/>
    <property type="match status" value="1"/>
</dbReference>
<dbReference type="OrthoDB" id="9772736at2"/>
<dbReference type="EMBL" id="CP025096">
    <property type="protein sequence ID" value="AUD01551.1"/>
    <property type="molecule type" value="Genomic_DNA"/>
</dbReference>
<dbReference type="GO" id="GO:0016491">
    <property type="term" value="F:oxidoreductase activity"/>
    <property type="evidence" value="ECO:0007669"/>
    <property type="project" value="InterPro"/>
</dbReference>
<gene>
    <name evidence="2" type="ORF">CWM47_06815</name>
</gene>
<accession>A0A2K8YVA3</accession>
<protein>
    <submittedName>
        <fullName evidence="2">12-oxophytodienoate reductase</fullName>
    </submittedName>
</protein>
<dbReference type="KEGG" id="spir:CWM47_06815"/>
<dbReference type="FunFam" id="3.20.20.70:FF:000262">
    <property type="entry name" value="NADH:flavin oxidoreductase"/>
    <property type="match status" value="1"/>
</dbReference>